<evidence type="ECO:0000259" key="5">
    <source>
        <dbReference type="Pfam" id="PF01168"/>
    </source>
</evidence>
<dbReference type="PIRSF" id="PIRSF004848">
    <property type="entry name" value="YBL036c_PLPDEIII"/>
    <property type="match status" value="1"/>
</dbReference>
<dbReference type="Gene3D" id="3.20.20.10">
    <property type="entry name" value="Alanine racemase"/>
    <property type="match status" value="1"/>
</dbReference>
<gene>
    <name evidence="6" type="ORF">E7Z59_09090</name>
</gene>
<comment type="cofactor">
    <cofactor evidence="3">
        <name>pyridoxal 5'-phosphate</name>
        <dbReference type="ChEBI" id="CHEBI:597326"/>
    </cofactor>
</comment>
<evidence type="ECO:0000313" key="7">
    <source>
        <dbReference type="Proteomes" id="UP000305939"/>
    </source>
</evidence>
<dbReference type="CDD" id="cd00635">
    <property type="entry name" value="PLPDE_III_YBL036c_like"/>
    <property type="match status" value="1"/>
</dbReference>
<protein>
    <recommendedName>
        <fullName evidence="2">Pyridoxal phosphate homeostasis protein</fullName>
        <shortName evidence="2">PLP homeostasis protein</shortName>
    </recommendedName>
</protein>
<keyword evidence="1 2" id="KW-0663">Pyridoxal phosphate</keyword>
<dbReference type="InterPro" id="IPR001608">
    <property type="entry name" value="Ala_racemase_N"/>
</dbReference>
<evidence type="ECO:0000313" key="6">
    <source>
        <dbReference type="EMBL" id="THD68119.1"/>
    </source>
</evidence>
<dbReference type="InterPro" id="IPR011078">
    <property type="entry name" value="PyrdxlP_homeostasis"/>
</dbReference>
<proteinExistence type="inferred from homology"/>
<name>A0A4S3M395_9FLAO</name>
<comment type="function">
    <text evidence="2">Pyridoxal 5'-phosphate (PLP)-binding protein, which is involved in PLP homeostasis.</text>
</comment>
<evidence type="ECO:0000256" key="2">
    <source>
        <dbReference type="HAMAP-Rule" id="MF_02087"/>
    </source>
</evidence>
<feature type="modified residue" description="N6-(pyridoxal phosphate)lysine" evidence="2 3">
    <location>
        <position position="24"/>
    </location>
</feature>
<evidence type="ECO:0000256" key="4">
    <source>
        <dbReference type="RuleBase" id="RU004514"/>
    </source>
</evidence>
<comment type="similarity">
    <text evidence="2 4">Belongs to the pyridoxal phosphate-binding protein YggS/PROSC family.</text>
</comment>
<organism evidence="6 7">
    <name type="scientific">Robertkochia marina</name>
    <dbReference type="NCBI Taxonomy" id="1227945"/>
    <lineage>
        <taxon>Bacteria</taxon>
        <taxon>Pseudomonadati</taxon>
        <taxon>Bacteroidota</taxon>
        <taxon>Flavobacteriia</taxon>
        <taxon>Flavobacteriales</taxon>
        <taxon>Flavobacteriaceae</taxon>
        <taxon>Robertkochia</taxon>
    </lineage>
</organism>
<comment type="caution">
    <text evidence="6">The sequence shown here is derived from an EMBL/GenBank/DDBJ whole genome shotgun (WGS) entry which is preliminary data.</text>
</comment>
<dbReference type="OrthoDB" id="9804072at2"/>
<dbReference type="EMBL" id="SSMC01000002">
    <property type="protein sequence ID" value="THD68119.1"/>
    <property type="molecule type" value="Genomic_DNA"/>
</dbReference>
<dbReference type="Pfam" id="PF01168">
    <property type="entry name" value="Ala_racemase_N"/>
    <property type="match status" value="1"/>
</dbReference>
<dbReference type="SUPFAM" id="SSF51419">
    <property type="entry name" value="PLP-binding barrel"/>
    <property type="match status" value="1"/>
</dbReference>
<evidence type="ECO:0000256" key="1">
    <source>
        <dbReference type="ARBA" id="ARBA00022898"/>
    </source>
</evidence>
<dbReference type="GO" id="GO:0030170">
    <property type="term" value="F:pyridoxal phosphate binding"/>
    <property type="evidence" value="ECO:0007669"/>
    <property type="project" value="UniProtKB-UniRule"/>
</dbReference>
<dbReference type="FunFam" id="3.20.20.10:FF:000024">
    <property type="entry name" value="Pyridoxal phosphate homeostasis protein"/>
    <property type="match status" value="1"/>
</dbReference>
<dbReference type="InterPro" id="IPR029066">
    <property type="entry name" value="PLP-binding_barrel"/>
</dbReference>
<evidence type="ECO:0000256" key="3">
    <source>
        <dbReference type="PIRSR" id="PIRSR004848-1"/>
    </source>
</evidence>
<feature type="domain" description="Alanine racemase N-terminal" evidence="5">
    <location>
        <begin position="2"/>
        <end position="220"/>
    </location>
</feature>
<keyword evidence="7" id="KW-1185">Reference proteome</keyword>
<dbReference type="PANTHER" id="PTHR10146:SF14">
    <property type="entry name" value="PYRIDOXAL PHOSPHATE HOMEOSTASIS PROTEIN"/>
    <property type="match status" value="1"/>
</dbReference>
<dbReference type="NCBIfam" id="TIGR00044">
    <property type="entry name" value="YggS family pyridoxal phosphate-dependent enzyme"/>
    <property type="match status" value="1"/>
</dbReference>
<accession>A0A4S3M395</accession>
<reference evidence="6 7" key="1">
    <citation type="submission" date="2019-04" db="EMBL/GenBank/DDBJ databases">
        <title>Draft genome sequence of Robertkochia marina CC-AMO-30D.</title>
        <authorList>
            <person name="Hameed A."/>
            <person name="Lin S.-Y."/>
            <person name="Shahina M."/>
            <person name="Lai W.-A."/>
            <person name="Young C.-C."/>
        </authorList>
    </citation>
    <scope>NUCLEOTIDE SEQUENCE [LARGE SCALE GENOMIC DNA]</scope>
    <source>
        <strain evidence="6 7">CC-AMO-30D</strain>
    </source>
</reference>
<dbReference type="Proteomes" id="UP000305939">
    <property type="component" value="Unassembled WGS sequence"/>
</dbReference>
<sequence length="223" mass="25733">MIAEKLNTIKSNLPQNVTLIAVSKTKPEEDIMEAYRAGHRDFGENKVQEMTAKYENLPKDIRWHMIGHVQRNKVKYMAPFVHMIHGVDSLKLLKEIEKQAKKQDRVINCLLQIHIAREESKFGLDEEELKELLASEAFSQMKYVHIKGLMGMATFTDKQEVVQSEFSYLKQLFESLKKDQESWPHLSMEVLSMGMSGDYELAVECGSTMVRIGSSIFGERNYQ</sequence>
<dbReference type="AlphaFoldDB" id="A0A4S3M395"/>
<dbReference type="PANTHER" id="PTHR10146">
    <property type="entry name" value="PROLINE SYNTHETASE CO-TRANSCRIBED BACTERIAL HOMOLOG PROTEIN"/>
    <property type="match status" value="1"/>
</dbReference>
<dbReference type="HAMAP" id="MF_02087">
    <property type="entry name" value="PLP_homeostasis"/>
    <property type="match status" value="1"/>
</dbReference>